<dbReference type="AlphaFoldDB" id="C1C171"/>
<dbReference type="HAMAP" id="MF_00004">
    <property type="entry name" value="Aden_phosphoribosyltr"/>
    <property type="match status" value="1"/>
</dbReference>
<gene>
    <name evidence="13" type="primary">APT</name>
</gene>
<dbReference type="NCBIfam" id="NF002636">
    <property type="entry name" value="PRK02304.1-5"/>
    <property type="match status" value="1"/>
</dbReference>
<dbReference type="GO" id="GO:0005737">
    <property type="term" value="C:cytoplasm"/>
    <property type="evidence" value="ECO:0007669"/>
    <property type="project" value="UniProtKB-SubCell"/>
</dbReference>
<sequence length="178" mass="19129">MCDPRLELIQSKVKVTNDFPKPGVIFRDIFGVFGDPEGLKALLEIITEKALSMKGTVDVVVGLDSRGFLFGPIMANALGVPFVPIRKKGKLPPKVISTSYELEYGSASIEIQETAINKGDRVLIVDDLLATGGTLEGSMSLIDTVGGVTARIYVLIELLGLGGAKRLKHPVESLLSYE</sequence>
<dbReference type="InterPro" id="IPR050054">
    <property type="entry name" value="UPRTase/APRTase"/>
</dbReference>
<evidence type="ECO:0000256" key="2">
    <source>
        <dbReference type="ARBA" id="ARBA00003968"/>
    </source>
</evidence>
<dbReference type="GO" id="GO:0044209">
    <property type="term" value="P:AMP salvage"/>
    <property type="evidence" value="ECO:0007669"/>
    <property type="project" value="UniProtKB-UniPathway"/>
</dbReference>
<dbReference type="PANTHER" id="PTHR32315">
    <property type="entry name" value="ADENINE PHOSPHORIBOSYLTRANSFERASE"/>
    <property type="match status" value="1"/>
</dbReference>
<keyword evidence="11" id="KW-0660">Purine salvage</keyword>
<dbReference type="GO" id="GO:0006166">
    <property type="term" value="P:purine ribonucleoside salvage"/>
    <property type="evidence" value="ECO:0007669"/>
    <property type="project" value="UniProtKB-KW"/>
</dbReference>
<keyword evidence="8" id="KW-0963">Cytoplasm</keyword>
<dbReference type="InterPro" id="IPR000836">
    <property type="entry name" value="PRTase_dom"/>
</dbReference>
<evidence type="ECO:0000259" key="12">
    <source>
        <dbReference type="Pfam" id="PF00156"/>
    </source>
</evidence>
<dbReference type="Pfam" id="PF00156">
    <property type="entry name" value="Pribosyltran"/>
    <property type="match status" value="1"/>
</dbReference>
<keyword evidence="10 13" id="KW-0808">Transferase</keyword>
<comment type="subcellular location">
    <subcellularLocation>
        <location evidence="3">Cytoplasm</location>
    </subcellularLocation>
</comment>
<dbReference type="InterPro" id="IPR029057">
    <property type="entry name" value="PRTase-like"/>
</dbReference>
<protein>
    <recommendedName>
        <fullName evidence="7">Adenine phosphoribosyltransferase</fullName>
        <ecNumber evidence="6">2.4.2.7</ecNumber>
    </recommendedName>
</protein>
<comment type="function">
    <text evidence="2">Catalyzes a salvage reaction resulting in the formation of AMP, that is energically less costly than de novo synthesis.</text>
</comment>
<evidence type="ECO:0000313" key="13">
    <source>
        <dbReference type="EMBL" id="ACO15024.1"/>
    </source>
</evidence>
<keyword evidence="9 13" id="KW-0328">Glycosyltransferase</keyword>
<evidence type="ECO:0000256" key="5">
    <source>
        <dbReference type="ARBA" id="ARBA00008391"/>
    </source>
</evidence>
<name>C1C171_CALCM</name>
<dbReference type="EMBL" id="BT080600">
    <property type="protein sequence ID" value="ACO15024.1"/>
    <property type="molecule type" value="mRNA"/>
</dbReference>
<evidence type="ECO:0000256" key="4">
    <source>
        <dbReference type="ARBA" id="ARBA00004659"/>
    </source>
</evidence>
<dbReference type="GO" id="GO:0003999">
    <property type="term" value="F:adenine phosphoribosyltransferase activity"/>
    <property type="evidence" value="ECO:0007669"/>
    <property type="project" value="UniProtKB-EC"/>
</dbReference>
<dbReference type="SUPFAM" id="SSF53271">
    <property type="entry name" value="PRTase-like"/>
    <property type="match status" value="1"/>
</dbReference>
<evidence type="ECO:0000256" key="9">
    <source>
        <dbReference type="ARBA" id="ARBA00022676"/>
    </source>
</evidence>
<dbReference type="NCBIfam" id="TIGR01090">
    <property type="entry name" value="apt"/>
    <property type="match status" value="1"/>
</dbReference>
<proteinExistence type="evidence at transcript level"/>
<evidence type="ECO:0000256" key="3">
    <source>
        <dbReference type="ARBA" id="ARBA00004496"/>
    </source>
</evidence>
<dbReference type="EC" id="2.4.2.7" evidence="6"/>
<comment type="pathway">
    <text evidence="4">Purine metabolism; AMP biosynthesis via salvage pathway; AMP from adenine: step 1/1.</text>
</comment>
<dbReference type="InterPro" id="IPR005764">
    <property type="entry name" value="Ade_phspho_trans"/>
</dbReference>
<evidence type="ECO:0000256" key="8">
    <source>
        <dbReference type="ARBA" id="ARBA00022490"/>
    </source>
</evidence>
<organism evidence="13">
    <name type="scientific">Caligus clemensi</name>
    <name type="common">Sea louse</name>
    <dbReference type="NCBI Taxonomy" id="344056"/>
    <lineage>
        <taxon>Eukaryota</taxon>
        <taxon>Metazoa</taxon>
        <taxon>Ecdysozoa</taxon>
        <taxon>Arthropoda</taxon>
        <taxon>Crustacea</taxon>
        <taxon>Multicrustacea</taxon>
        <taxon>Hexanauplia</taxon>
        <taxon>Copepoda</taxon>
        <taxon>Siphonostomatoida</taxon>
        <taxon>Caligidae</taxon>
        <taxon>Caligus</taxon>
    </lineage>
</organism>
<feature type="domain" description="Phosphoribosyltransferase" evidence="12">
    <location>
        <begin position="40"/>
        <end position="157"/>
    </location>
</feature>
<accession>C1C171</accession>
<dbReference type="GO" id="GO:0016208">
    <property type="term" value="F:AMP binding"/>
    <property type="evidence" value="ECO:0007669"/>
    <property type="project" value="TreeGrafter"/>
</dbReference>
<comment type="catalytic activity">
    <reaction evidence="1">
        <text>AMP + diphosphate = 5-phospho-alpha-D-ribose 1-diphosphate + adenine</text>
        <dbReference type="Rhea" id="RHEA:16609"/>
        <dbReference type="ChEBI" id="CHEBI:16708"/>
        <dbReference type="ChEBI" id="CHEBI:33019"/>
        <dbReference type="ChEBI" id="CHEBI:58017"/>
        <dbReference type="ChEBI" id="CHEBI:456215"/>
        <dbReference type="EC" id="2.4.2.7"/>
    </reaction>
</comment>
<dbReference type="GO" id="GO:0006168">
    <property type="term" value="P:adenine salvage"/>
    <property type="evidence" value="ECO:0007669"/>
    <property type="project" value="InterPro"/>
</dbReference>
<dbReference type="Gene3D" id="3.40.50.2020">
    <property type="match status" value="1"/>
</dbReference>
<evidence type="ECO:0000256" key="7">
    <source>
        <dbReference type="ARBA" id="ARBA00017366"/>
    </source>
</evidence>
<dbReference type="GO" id="GO:0002055">
    <property type="term" value="F:adenine binding"/>
    <property type="evidence" value="ECO:0007669"/>
    <property type="project" value="TreeGrafter"/>
</dbReference>
<dbReference type="NCBIfam" id="NF002634">
    <property type="entry name" value="PRK02304.1-3"/>
    <property type="match status" value="1"/>
</dbReference>
<comment type="similarity">
    <text evidence="5">Belongs to the purine/pyrimidine phosphoribosyltransferase family.</text>
</comment>
<dbReference type="FunFam" id="3.40.50.2020:FF:000021">
    <property type="entry name" value="Adenine phosphoribosyltransferase"/>
    <property type="match status" value="1"/>
</dbReference>
<dbReference type="PANTHER" id="PTHR32315:SF3">
    <property type="entry name" value="ADENINE PHOSPHORIBOSYLTRANSFERASE"/>
    <property type="match status" value="1"/>
</dbReference>
<evidence type="ECO:0000256" key="11">
    <source>
        <dbReference type="ARBA" id="ARBA00022726"/>
    </source>
</evidence>
<evidence type="ECO:0000256" key="10">
    <source>
        <dbReference type="ARBA" id="ARBA00022679"/>
    </source>
</evidence>
<dbReference type="UniPathway" id="UPA00588">
    <property type="reaction ID" value="UER00646"/>
</dbReference>
<evidence type="ECO:0000256" key="1">
    <source>
        <dbReference type="ARBA" id="ARBA00000868"/>
    </source>
</evidence>
<dbReference type="CDD" id="cd06223">
    <property type="entry name" value="PRTases_typeI"/>
    <property type="match status" value="1"/>
</dbReference>
<reference evidence="13" key="1">
    <citation type="submission" date="2009-03" db="EMBL/GenBank/DDBJ databases">
        <title>Caligus clemensi ESTs and full-length cDNAs.</title>
        <authorList>
            <person name="Yasuike M."/>
            <person name="von Schalburg K."/>
            <person name="Cooper G."/>
            <person name="Leong J."/>
            <person name="Jones S.R.M."/>
            <person name="Koop B.F."/>
        </authorList>
    </citation>
    <scope>NUCLEOTIDE SEQUENCE</scope>
    <source>
        <tissue evidence="13">Whole</tissue>
    </source>
</reference>
<evidence type="ECO:0000256" key="6">
    <source>
        <dbReference type="ARBA" id="ARBA00011893"/>
    </source>
</evidence>